<organism evidence="3 4">
    <name type="scientific">Chryseobacterium kwangjuense</name>
    <dbReference type="NCBI Taxonomy" id="267125"/>
    <lineage>
        <taxon>Bacteria</taxon>
        <taxon>Pseudomonadati</taxon>
        <taxon>Bacteroidota</taxon>
        <taxon>Flavobacteriia</taxon>
        <taxon>Flavobacteriales</taxon>
        <taxon>Weeksellaceae</taxon>
        <taxon>Chryseobacterium group</taxon>
        <taxon>Chryseobacterium</taxon>
    </lineage>
</organism>
<sequence>MNNRNRGKNTGDDALFGSEKQLARLRMAVQDMLYLLSRDYPEKASSELVGNRYKLKTRQIQALRGASASEKQLQERKLKQLEAADLEDKVLYLDGFNVLILMESLLSGAYIFEGLDGCFRDLSGVHGTYKRVNQTLRAVELIAVFFQKTKVKKLIWIFDKPVSNSGRIKQIILDFAAENNLDWEAALEYNPDKFLAENSQIAVSSDAWILDHCEKWFNLIGYLISEEDLDANLIKTGENGFV</sequence>
<gene>
    <name evidence="3" type="ORF">AU378_18805</name>
</gene>
<dbReference type="PANTHER" id="PTHR42252">
    <property type="entry name" value="DUF5616 DOMAIN-CONTAINING PROTEIN"/>
    <property type="match status" value="1"/>
</dbReference>
<dbReference type="OrthoDB" id="5372493at2"/>
<comment type="caution">
    <text evidence="3">The sequence shown here is derived from an EMBL/GenBank/DDBJ whole genome shotgun (WGS) entry which is preliminary data.</text>
</comment>
<proteinExistence type="predicted"/>
<dbReference type="Pfam" id="PF18481">
    <property type="entry name" value="DUF5616"/>
    <property type="match status" value="1"/>
</dbReference>
<dbReference type="EMBL" id="LPUR01000017">
    <property type="protein sequence ID" value="KXH80450.1"/>
    <property type="molecule type" value="Genomic_DNA"/>
</dbReference>
<evidence type="ECO:0000259" key="2">
    <source>
        <dbReference type="Pfam" id="PF18481"/>
    </source>
</evidence>
<protein>
    <recommendedName>
        <fullName evidence="5">DUF434 domain-containing protein</fullName>
    </recommendedName>
</protein>
<evidence type="ECO:0000313" key="3">
    <source>
        <dbReference type="EMBL" id="KXH80450.1"/>
    </source>
</evidence>
<dbReference type="RefSeq" id="WP_062652940.1">
    <property type="nucleotide sequence ID" value="NZ_LPUR01000017.1"/>
</dbReference>
<feature type="domain" description="DUF434" evidence="1">
    <location>
        <begin position="24"/>
        <end position="79"/>
    </location>
</feature>
<dbReference type="AlphaFoldDB" id="A0A135W686"/>
<reference evidence="4" key="1">
    <citation type="submission" date="2015-12" db="EMBL/GenBank/DDBJ databases">
        <title>Genome sequence of a biocontrol rhizobacterium Chryseobacterium kwangjuense strain KJ1R5 isolated from pepper (Capsicum annuum L.).</title>
        <authorList>
            <person name="Jeong J.-J."/>
            <person name="Park H."/>
            <person name="Mannaa M."/>
            <person name="Sang M.K."/>
            <person name="Choi I.-G."/>
            <person name="Kim K.D."/>
        </authorList>
    </citation>
    <scope>NUCLEOTIDE SEQUENCE [LARGE SCALE GENOMIC DNA]</scope>
    <source>
        <strain evidence="4">KJ1R5</strain>
    </source>
</reference>
<evidence type="ECO:0000259" key="1">
    <source>
        <dbReference type="Pfam" id="PF04256"/>
    </source>
</evidence>
<dbReference type="InterPro" id="IPR041652">
    <property type="entry name" value="DUF5616"/>
</dbReference>
<dbReference type="Proteomes" id="UP000070513">
    <property type="component" value="Unassembled WGS sequence"/>
</dbReference>
<evidence type="ECO:0008006" key="5">
    <source>
        <dbReference type="Google" id="ProtNLM"/>
    </source>
</evidence>
<dbReference type="Pfam" id="PF04256">
    <property type="entry name" value="DUF434"/>
    <property type="match status" value="1"/>
</dbReference>
<dbReference type="InterPro" id="IPR007368">
    <property type="entry name" value="DUF434"/>
</dbReference>
<accession>A0A135W686</accession>
<name>A0A135W686_9FLAO</name>
<dbReference type="PANTHER" id="PTHR42252:SF1">
    <property type="entry name" value="DUF434 DOMAIN-CONTAINING PROTEIN"/>
    <property type="match status" value="1"/>
</dbReference>
<evidence type="ECO:0000313" key="4">
    <source>
        <dbReference type="Proteomes" id="UP000070513"/>
    </source>
</evidence>
<feature type="domain" description="DUF5616" evidence="2">
    <location>
        <begin position="84"/>
        <end position="221"/>
    </location>
</feature>
<reference evidence="3 4" key="2">
    <citation type="journal article" date="2016" name="Genome Announc.">
        <title>Draft Genome Sequence of a Biocontrol Rhizobacterium, Chryseobacterium kwangjuense Strain KJ1R5, Isolated from Pepper (Capsicum annuum).</title>
        <authorList>
            <person name="Jeong J.J."/>
            <person name="Park H."/>
            <person name="Park B.H."/>
            <person name="Mannaa M."/>
            <person name="Sang M.K."/>
            <person name="Choi I.G."/>
            <person name="Kim K.D."/>
        </authorList>
    </citation>
    <scope>NUCLEOTIDE SEQUENCE [LARGE SCALE GENOMIC DNA]</scope>
    <source>
        <strain evidence="3 4">KJ1R5</strain>
    </source>
</reference>